<dbReference type="EMBL" id="AFYH01191558">
    <property type="status" value="NOT_ANNOTATED_CDS"/>
    <property type="molecule type" value="Genomic_DNA"/>
</dbReference>
<dbReference type="GeneID" id="102349590"/>
<dbReference type="InterPro" id="IPR042567">
    <property type="entry name" value="SPIN/Ssty_sf"/>
</dbReference>
<dbReference type="STRING" id="7897.ENSLACP00000005470"/>
<dbReference type="RefSeq" id="XP_014351337.1">
    <property type="nucleotide sequence ID" value="XM_014495851.2"/>
</dbReference>
<organism evidence="2 3">
    <name type="scientific">Latimeria chalumnae</name>
    <name type="common">Coelacanth</name>
    <dbReference type="NCBI Taxonomy" id="7897"/>
    <lineage>
        <taxon>Eukaryota</taxon>
        <taxon>Metazoa</taxon>
        <taxon>Chordata</taxon>
        <taxon>Craniata</taxon>
        <taxon>Vertebrata</taxon>
        <taxon>Euteleostomi</taxon>
        <taxon>Coelacanthiformes</taxon>
        <taxon>Coelacanthidae</taxon>
        <taxon>Latimeria</taxon>
    </lineage>
</organism>
<gene>
    <name evidence="2" type="primary">LOC102349590</name>
</gene>
<proteinExistence type="inferred from homology"/>
<evidence type="ECO:0008006" key="4">
    <source>
        <dbReference type="Google" id="ProtNLM"/>
    </source>
</evidence>
<dbReference type="HOGENOM" id="CLU_068595_1_0_1"/>
<dbReference type="AlphaFoldDB" id="H3A749"/>
<dbReference type="Proteomes" id="UP000008672">
    <property type="component" value="Unassembled WGS sequence"/>
</dbReference>
<dbReference type="Gene3D" id="2.80.10.70">
    <property type="entry name" value="Spindlin/Ssty"/>
    <property type="match status" value="1"/>
</dbReference>
<dbReference type="FunFam" id="2.80.10.70:FF:000001">
    <property type="entry name" value="Spindlin 1"/>
    <property type="match status" value="1"/>
</dbReference>
<dbReference type="OMA" id="IREFNSM"/>
<evidence type="ECO:0000313" key="3">
    <source>
        <dbReference type="Proteomes" id="UP000008672"/>
    </source>
</evidence>
<dbReference type="RefSeq" id="XP_006008153.1">
    <property type="nucleotide sequence ID" value="XM_006008091.3"/>
</dbReference>
<dbReference type="KEGG" id="lcm:102349590"/>
<sequence>MPKRKIREFNSMDGTDPISSKWRNLVGSRIQHSWQEKAEPASQWKGVVLDQISVNSDLFLVKYDGFDCVYGIELFKDERVTELQILSEKAGPFQSEDTELSHELVGRAVEHLFEKEDGSKDKWRGMVLSHAPVMSSWYYITYEKDPVLYMYQLLEDFKEGDLRLLSDSENQQVLPADRKDQGGESLLGKQVEYATENGVTRIGLVIHQVAAKPSVHYIKFKNDFHIYVYDLVKTT</sequence>
<reference evidence="3" key="1">
    <citation type="submission" date="2011-08" db="EMBL/GenBank/DDBJ databases">
        <title>The draft genome of Latimeria chalumnae.</title>
        <authorList>
            <person name="Di Palma F."/>
            <person name="Alfoldi J."/>
            <person name="Johnson J."/>
            <person name="Berlin A."/>
            <person name="Gnerre S."/>
            <person name="Jaffe D."/>
            <person name="MacCallum I."/>
            <person name="Young S."/>
            <person name="Walker B.J."/>
            <person name="Lander E."/>
            <person name="Lindblad-Toh K."/>
        </authorList>
    </citation>
    <scope>NUCLEOTIDE SEQUENCE [LARGE SCALE GENOMIC DNA]</scope>
    <source>
        <strain evidence="3">Wild caught</strain>
    </source>
</reference>
<accession>H3A749</accession>
<reference evidence="2" key="3">
    <citation type="submission" date="2025-09" db="UniProtKB">
        <authorList>
            <consortium name="Ensembl"/>
        </authorList>
    </citation>
    <scope>IDENTIFICATION</scope>
</reference>
<name>H3A749_LATCH</name>
<reference evidence="2" key="2">
    <citation type="submission" date="2025-08" db="UniProtKB">
        <authorList>
            <consortium name="Ensembl"/>
        </authorList>
    </citation>
    <scope>IDENTIFICATION</scope>
</reference>
<dbReference type="OrthoDB" id="9944558at2759"/>
<dbReference type="InParanoid" id="H3A749"/>
<dbReference type="InterPro" id="IPR003671">
    <property type="entry name" value="SPIN/Ssty"/>
</dbReference>
<dbReference type="Bgee" id="ENSLACG00000004866">
    <property type="expression patterns" value="Expressed in muscle tissue and 6 other cell types or tissues"/>
</dbReference>
<protein>
    <recommendedName>
        <fullName evidence="4">Spindlin a</fullName>
    </recommendedName>
</protein>
<dbReference type="eggNOG" id="ENOG502QY0H">
    <property type="taxonomic scope" value="Eukaryota"/>
</dbReference>
<dbReference type="GO" id="GO:0007276">
    <property type="term" value="P:gamete generation"/>
    <property type="evidence" value="ECO:0007669"/>
    <property type="project" value="InterPro"/>
</dbReference>
<dbReference type="PANTHER" id="PTHR10405">
    <property type="entry name" value="SPINDLIN"/>
    <property type="match status" value="1"/>
</dbReference>
<keyword evidence="3" id="KW-1185">Reference proteome</keyword>
<comment type="similarity">
    <text evidence="1">Belongs to the SPIN/STSY family.</text>
</comment>
<evidence type="ECO:0000256" key="1">
    <source>
        <dbReference type="ARBA" id="ARBA00009467"/>
    </source>
</evidence>
<dbReference type="Ensembl" id="ENSLACT00000005518.1">
    <property type="protein sequence ID" value="ENSLACP00000005470.1"/>
    <property type="gene ID" value="ENSLACG00000004866.1"/>
</dbReference>
<evidence type="ECO:0000313" key="2">
    <source>
        <dbReference type="Ensembl" id="ENSLACP00000005470.1"/>
    </source>
</evidence>
<dbReference type="GeneTree" id="ENSGT00950000182925"/>
<dbReference type="Pfam" id="PF02513">
    <property type="entry name" value="Spin-Ssty"/>
    <property type="match status" value="3"/>
</dbReference>